<feature type="domain" description="Peptidase S31" evidence="57">
    <location>
        <begin position="1609"/>
        <end position="1782"/>
    </location>
</feature>
<dbReference type="InterPro" id="IPR030399">
    <property type="entry name" value="NS2_C74"/>
</dbReference>
<dbReference type="InterPro" id="IPR002166">
    <property type="entry name" value="RNA_pol_HCV"/>
</dbReference>
<dbReference type="PROSITE" id="PS50507">
    <property type="entry name" value="RDRP_SSRNA_POS"/>
    <property type="match status" value="1"/>
</dbReference>
<dbReference type="GO" id="GO:0039548">
    <property type="term" value="P:symbiont-mediated suppression of host cytoplasmic pattern recognition receptor signaling pathway via inhibition of IRF3 activity"/>
    <property type="evidence" value="ECO:0007669"/>
    <property type="project" value="UniProtKB-KW"/>
</dbReference>
<dbReference type="GO" id="GO:0003723">
    <property type="term" value="F:RNA binding"/>
    <property type="evidence" value="ECO:0007669"/>
    <property type="project" value="InterPro"/>
</dbReference>
<dbReference type="InterPro" id="IPR022120">
    <property type="entry name" value="NS2"/>
</dbReference>
<evidence type="ECO:0000256" key="28">
    <source>
        <dbReference type="ARBA" id="ARBA00022870"/>
    </source>
</evidence>
<feature type="transmembrane region" description="Helical" evidence="53">
    <location>
        <begin position="1203"/>
        <end position="1224"/>
    </location>
</feature>
<feature type="domain" description="Peptidase C53" evidence="59">
    <location>
        <begin position="16"/>
        <end position="182"/>
    </location>
</feature>
<feature type="compositionally biased region" description="Basic and acidic residues" evidence="52">
    <location>
        <begin position="209"/>
        <end position="221"/>
    </location>
</feature>
<evidence type="ECO:0000256" key="37">
    <source>
        <dbReference type="ARBA" id="ARBA00023157"/>
    </source>
</evidence>
<dbReference type="GO" id="GO:0003968">
    <property type="term" value="F:RNA-directed RNA polymerase activity"/>
    <property type="evidence" value="ECO:0007669"/>
    <property type="project" value="UniProtKB-KW"/>
</dbReference>
<keyword evidence="10" id="KW-1168">Fusion of virus membrane with host membrane</keyword>
<dbReference type="SUPFAM" id="SSF56672">
    <property type="entry name" value="DNA/RNA polymerases"/>
    <property type="match status" value="1"/>
</dbReference>
<comment type="catalytic activity">
    <reaction evidence="48">
        <text>a ribonucleoside 5'-triphosphate + H2O = a ribonucleoside 5'-diphosphate + phosphate + H(+)</text>
        <dbReference type="Rhea" id="RHEA:23680"/>
        <dbReference type="ChEBI" id="CHEBI:15377"/>
        <dbReference type="ChEBI" id="CHEBI:15378"/>
        <dbReference type="ChEBI" id="CHEBI:43474"/>
        <dbReference type="ChEBI" id="CHEBI:57930"/>
        <dbReference type="ChEBI" id="CHEBI:61557"/>
        <dbReference type="EC" id="3.6.1.15"/>
    </reaction>
</comment>
<dbReference type="Pfam" id="PF20907">
    <property type="entry name" value="Flav_NS3-hel_C"/>
    <property type="match status" value="1"/>
</dbReference>
<comment type="function">
    <text evidence="43">Plays a role in the regulation of viral RNA replication.</text>
</comment>
<dbReference type="InterPro" id="IPR049486">
    <property type="entry name" value="NS3-hel_C_flaviviridae"/>
</dbReference>
<feature type="transmembrane region" description="Helical" evidence="53">
    <location>
        <begin position="1124"/>
        <end position="1147"/>
    </location>
</feature>
<keyword evidence="26" id="KW-0067">ATP-binding</keyword>
<evidence type="ECO:0000256" key="2">
    <source>
        <dbReference type="ARBA" id="ARBA00004192"/>
    </source>
</evidence>
<evidence type="ECO:0000259" key="54">
    <source>
        <dbReference type="PROSITE" id="PS50507"/>
    </source>
</evidence>
<keyword evidence="31 53" id="KW-1133">Transmembrane helix</keyword>
<evidence type="ECO:0000259" key="58">
    <source>
        <dbReference type="PROSITE" id="PS51692"/>
    </source>
</evidence>
<dbReference type="PROSITE" id="PS51692">
    <property type="entry name" value="PESTIVIRUS_NS2_PRO"/>
    <property type="match status" value="1"/>
</dbReference>
<evidence type="ECO:0000256" key="33">
    <source>
        <dbReference type="ARBA" id="ARBA00023050"/>
    </source>
</evidence>
<keyword evidence="29 51" id="KW-1092">Inhibition of host IRF3 by virus</keyword>
<keyword evidence="22" id="KW-1161">Viral attachment to host cell</keyword>
<feature type="region of interest" description="Disordered" evidence="52">
    <location>
        <begin position="183"/>
        <end position="224"/>
    </location>
</feature>
<dbReference type="InterPro" id="IPR043128">
    <property type="entry name" value="Rev_trsase/Diguanyl_cyclase"/>
</dbReference>
<evidence type="ECO:0000313" key="61">
    <source>
        <dbReference type="Proteomes" id="UP000208066"/>
    </source>
</evidence>
<evidence type="ECO:0000256" key="31">
    <source>
        <dbReference type="ARBA" id="ARBA00022989"/>
    </source>
</evidence>
<dbReference type="Pfam" id="PF12387">
    <property type="entry name" value="Peptidase_C74"/>
    <property type="match status" value="1"/>
</dbReference>
<dbReference type="InterPro" id="IPR042310">
    <property type="entry name" value="Pestivirus_E2_B"/>
</dbReference>
<dbReference type="InterPro" id="IPR007094">
    <property type="entry name" value="RNA-dir_pol_PSvirus"/>
</dbReference>
<evidence type="ECO:0000256" key="15">
    <source>
        <dbReference type="ARBA" id="ARBA00022670"/>
    </source>
</evidence>
<comment type="catalytic activity">
    <reaction evidence="49">
        <text>ATP + H2O = ADP + phosphate + H(+)</text>
        <dbReference type="Rhea" id="RHEA:13065"/>
        <dbReference type="ChEBI" id="CHEBI:15377"/>
        <dbReference type="ChEBI" id="CHEBI:15378"/>
        <dbReference type="ChEBI" id="CHEBI:30616"/>
        <dbReference type="ChEBI" id="CHEBI:43474"/>
        <dbReference type="ChEBI" id="CHEBI:456216"/>
        <dbReference type="EC" id="3.6.4.13"/>
    </reaction>
</comment>
<evidence type="ECO:0000256" key="29">
    <source>
        <dbReference type="ARBA" id="ARBA00022931"/>
    </source>
</evidence>
<evidence type="ECO:0000256" key="13">
    <source>
        <dbReference type="ARBA" id="ARBA00022595"/>
    </source>
</evidence>
<keyword evidence="38" id="KW-0325">Glycoprotein</keyword>
<keyword evidence="12" id="KW-0945">Host-virus interaction</keyword>
<feature type="active site" description="Charge relay system; for serine protease NS3 activity" evidence="50">
    <location>
        <position position="1714"/>
    </location>
</feature>
<evidence type="ECO:0000256" key="39">
    <source>
        <dbReference type="ARBA" id="ARBA00023200"/>
    </source>
</evidence>
<dbReference type="GO" id="GO:0004252">
    <property type="term" value="F:serine-type endopeptidase activity"/>
    <property type="evidence" value="ECO:0007669"/>
    <property type="project" value="InterPro"/>
</dbReference>
<evidence type="ECO:0000256" key="40">
    <source>
        <dbReference type="ARBA" id="ARBA00023280"/>
    </source>
</evidence>
<dbReference type="InterPro" id="IPR014001">
    <property type="entry name" value="Helicase_ATP-bd"/>
</dbReference>
<keyword evidence="8 51" id="KW-1113">Inhibition of host RLR pathway by virus</keyword>
<evidence type="ECO:0000256" key="46">
    <source>
        <dbReference type="ARBA" id="ARBA00034097"/>
    </source>
</evidence>
<keyword evidence="21 50" id="KW-0378">Hydrolase</keyword>
<dbReference type="EMBL" id="KY436034">
    <property type="protein sequence ID" value="ASD34121.1"/>
    <property type="molecule type" value="Genomic_RNA"/>
</dbReference>
<evidence type="ECO:0000256" key="5">
    <source>
        <dbReference type="ARBA" id="ARBA00010133"/>
    </source>
</evidence>
<dbReference type="Gene3D" id="3.30.70.270">
    <property type="match status" value="2"/>
</dbReference>
<keyword evidence="15 50" id="KW-0645">Protease</keyword>
<evidence type="ECO:0000256" key="19">
    <source>
        <dbReference type="ARBA" id="ARBA00022722"/>
    </source>
</evidence>
<dbReference type="InterPro" id="IPR043502">
    <property type="entry name" value="DNA/RNA_pol_sf"/>
</dbReference>
<organism evidence="60 61">
    <name type="scientific">Linda virus</name>
    <dbReference type="NCBI Taxonomy" id="2014960"/>
    <lineage>
        <taxon>Viruses</taxon>
        <taxon>Riboviria</taxon>
        <taxon>Orthornavirae</taxon>
        <taxon>Kitrinoviricota</taxon>
        <taxon>Flasuviricetes</taxon>
        <taxon>Amarillovirales</taxon>
        <taxon>Flaviviridae</taxon>
        <taxon>Pestivirus</taxon>
        <taxon>Pestivirus L</taxon>
    </lineage>
</organism>
<evidence type="ECO:0000259" key="56">
    <source>
        <dbReference type="PROSITE" id="PS51194"/>
    </source>
</evidence>
<dbReference type="Pfam" id="PF05550">
    <property type="entry name" value="Peptidase_C53"/>
    <property type="match status" value="1"/>
</dbReference>
<dbReference type="PROSITE" id="PS51535">
    <property type="entry name" value="PESTIVIRUS_NS3PRO"/>
    <property type="match status" value="1"/>
</dbReference>
<dbReference type="GO" id="GO:0033644">
    <property type="term" value="C:host cell membrane"/>
    <property type="evidence" value="ECO:0007669"/>
    <property type="project" value="UniProtKB-SubCell"/>
</dbReference>
<evidence type="ECO:0000259" key="55">
    <source>
        <dbReference type="PROSITE" id="PS51192"/>
    </source>
</evidence>
<keyword evidence="35" id="KW-0342">GTP-binding</keyword>
<keyword evidence="9" id="KW-0696">RNA-directed RNA polymerase</keyword>
<keyword evidence="13" id="KW-1162">Viral penetration into host cytoplasm</keyword>
<dbReference type="PANTHER" id="PTHR18934:SF99">
    <property type="entry name" value="ATP-DEPENDENT RNA HELICASE DHX37-RELATED"/>
    <property type="match status" value="1"/>
</dbReference>
<dbReference type="Gene3D" id="3.90.730.10">
    <property type="entry name" value="Ribonuclease T2-like"/>
    <property type="match status" value="1"/>
</dbReference>
<evidence type="ECO:0000256" key="50">
    <source>
        <dbReference type="PROSITE-ProRule" id="PRU00868"/>
    </source>
</evidence>
<comment type="function">
    <text evidence="44">Acts as a cofactor for the NS3 protease activity.</text>
</comment>
<keyword evidence="40" id="KW-0899">Viral immunoevasion</keyword>
<evidence type="ECO:0000256" key="14">
    <source>
        <dbReference type="ARBA" id="ARBA00022632"/>
    </source>
</evidence>
<dbReference type="GO" id="GO:0006508">
    <property type="term" value="P:proteolysis"/>
    <property type="evidence" value="ECO:0007669"/>
    <property type="project" value="UniProtKB-KW"/>
</dbReference>
<keyword evidence="39" id="KW-1035">Host cytoplasm</keyword>
<evidence type="ECO:0000256" key="24">
    <source>
        <dbReference type="ARBA" id="ARBA00022807"/>
    </source>
</evidence>
<comment type="catalytic activity">
    <reaction evidence="1">
        <text>Leu is conserved at position P1 for all four cleavage sites. Alanine is found at position P1' of the NS4A-NS4B cleavage site, whereas serine is found at position P1' of the NS3-NS4A, NS4B-NS5A and NS5A-NS5B cleavage sites.</text>
        <dbReference type="EC" id="3.4.21.113"/>
    </reaction>
</comment>
<keyword evidence="37" id="KW-1015">Disulfide bond</keyword>
<evidence type="ECO:0000256" key="36">
    <source>
        <dbReference type="ARBA" id="ARBA00023136"/>
    </source>
</evidence>
<dbReference type="InterPro" id="IPR011492">
    <property type="entry name" value="Flavi_DEAD"/>
</dbReference>
<dbReference type="Pfam" id="PF07652">
    <property type="entry name" value="Flavi_DEAD"/>
    <property type="match status" value="1"/>
</dbReference>
<dbReference type="GO" id="GO:0039654">
    <property type="term" value="P:fusion of virus membrane with host endosome membrane"/>
    <property type="evidence" value="ECO:0007669"/>
    <property type="project" value="UniProtKB-KW"/>
</dbReference>
<dbReference type="Pfam" id="PF11889">
    <property type="entry name" value="Capsid_pestivir"/>
    <property type="match status" value="1"/>
</dbReference>
<evidence type="ECO:0000256" key="11">
    <source>
        <dbReference type="ARBA" id="ARBA00022510"/>
    </source>
</evidence>
<feature type="domain" description="Peptidase C74" evidence="58">
    <location>
        <begin position="1458"/>
        <end position="1608"/>
    </location>
</feature>
<sequence>MEFKILNNTKKKNNNEEEAEGNMFWRMYRRPPPGCYEPTYNLSGTPSFGPMHPPLRKGSTLRLPHWRGIATVGCELKNLPRKGDCTKCHANPTSGIYLNLGAVFYKDYEGEVYHRVPLEHCEEQQRCEVVKRVGRMTASDGSLVGVLVCSDDCVLFERRRGEHTVLKWVKNPIGAPLWVQSCSDEKGAKPKNKSKQQNDRMAPGKMVTKPKEVEADQKTRPPDATIVVDGQKYQVRKKGKAKPKTPDGLYHNKNKPEASRKKLEKALLAWAVIAIILIQQTTANNVTQWNLWDDKNATDVHSVMHQRQIKRSLHGIWPERICKGVPGHLATDYELKRIEGMLDASEKTNFTCCRLQRHEWNKHGWCNWYNIDPWVAIMNRTQALLSSGQNFTECAVTCRYDTEQQINIVTQARMTPTILTGCKKDVNFSFSGEVRTGPCNYELKPEDLMRILDHTNCKDFSYFGEGLVDDFTEATEKIRSSGYRALSWLQDKLEKTKKKVFGAEATPYCNVTRRVFNIIYTNNCTPAGLPDNTRIVGPGTFDISEMENKKLLPNLDYHLADFMVLGLVALSDFAPETASTIYLVLHYWLPQAEVHTLDTPLDTNKLNLTRNRQVSSVVPNSIWLGGQLVCVKPRWWPYSAEITTVISGLTTVTDLVVKTIEELVSLWTEATAVAFLAALIKIFRGQPIQALAWLIIIGGAQGLECNFELQYALAGNTSMSLLGPTALKTQWYQAADGVKITDGVVTVICNKGIFSVTPRCKEAPVRYLAINHPRSLSTSAWFKKIHDPADHPTETLMGEKGRAYLCPCGATPLPKPKVPFNPITIQGSAFSLTCPKNWQGDIECNLLSPDTLAIETIYTFRKHKPYKEEPYCSYTKVVDGYLRNVHLWGHDTCVAGDIINGSQDDSVTKCKWCGYEFNSATDLPDYPIGYCTKRGTNYLIRYKQVPCEVGGVRIGSGKVECTIGSTRVKVEQTSNELGPMPCKPIVYSSQGPPNPKTCTFKWSYTLNNKYYEPRDEFFQQYITSGGYQYWFDLTAKDHVMDWVTRYFPIIVVALLGGRAVLWILIAYELLNHYQVGADQNTLLQAEALVIGNILMTRDLEVMVCFLLLMVLIRRQQARRALALVFHWMVMHPAQSAIATLVYVIGIVRAEEGQVNSDSSTQAHVVAILLFLIYHTLKERDLHTAMTLLLTFSIKSTDYVDTHYYEIPMLFTVISLVISIYIFNIHIKTKWVALVLSMVGMVTFIRCLWLIRNIQITPPSIPLTYISPKILIIAYLVSLTVLVNNNLDLASYVIRAGPILMSYLTLWVDILMLLVLLPWYELIKVYYLKKKKDDIEDCFQYSGIATQGLSPYNQDFVDPKEGVHLIPSQNKSNFTRTAYLTILRALVLTAFSSIWKPLILAELLLESIYWTHIKVAKEVAGSTRLIGRFVAALIELNWVFDDKEAARYKKFFVLTSRVRDLMVKHKVQNDTMRQWFEETEIFGLQKVALVVRAHSLTADSNSILCSVCEEKQNIEAKRVCPKCGNRGTGIKCGMTLAEFEEKYYKKIYLVDGDNTQAYRREERGEVTYTARGAFFLRNLPILATKNKYILVGNLGMELQDLESMGWIIRGPAVCKKIVHHERCRPTIPDKLMAFFGLMPRGVVPRAPTRFPVSLLKIKRGFETGWAYTHPGGISSVMHVTAGLDMYVNDAMGRTKVQCQERNKLTDECEYGIKTDSGCSEGARCYVINPEAVNIAGTRGAMVHLRKTGPEFTCVTAQGTPAFYNLRNLKGWSGLPIFEAATGRVVGRVKAGKNAEDSPTTIMSGTQAAKPTECDLESVVRKLETMNRGEFKQVVLATGAGKTTELPRKLIEAVGRHKRVLVLIPLRAAAEGVYNYMRTKHPSIAFNLRIGDLKEGDMATGITYASYGYFCQMDMPRLDAAMKEYNYIFLDEYHCATPEQLAVMSKIHRISADLRVVAMTATPAGAVSKVGQKFSIEEVVVPEVMKGEDLGEDYLDIAGLKIPKSELQGNVLTFVPTKKLASDTAKKLTTQGYNAGYYFSGEDPSSLRTITSKSPYIIIATNAIESGVTLPDLDTVIDTGMKCEKRVRIENKAPYIITGLKRMAITTGEQAQRKGRVGRVKPGRYLRGPENAGGERDYHYDLLQAQRYGLQDAINITKSFREMNYDWALYEEDPLRITQLEVLNTLLISKDLPTVTKNLMTRTTHPEPIQLAYNSIETPVPVLFPKVKGGEVTDAYETYELMMCRKLDNDPPIYLYATEDEDLAVDLLNLKWPAVSTASAIETEDALNKLSGLSAGETALLVALLGWVGYEALVKRHIPIVTDIYTIEDEKLEDTTHLQYSPDELQNTETVELKDLSAHELKEALESGKSYVKDAFEFVKSQVEKLPDTKIYKQVQEKSPGLLEKFLAYLSEHSSDIKKYGLWGVHTSLYNSIKERLGHETAFASLIIKWIAFSSEGLPGMVKQAAVDLVVYYLINKPDFKGDKDTQDDGRKFVGALFVSALANYTFKNFNKSTLEGLVMPALNYLPYAGAALKIFVPTKLESLVILSTTIYRTYLSIKKGSSQGLAGLAVSSGMEIMNQNPISVAIAVALGVGAIAAHNAIESSEAKRTLLMKVFVKNFLDQAATDELVKENPEKIIMAVFEAIQTAGNPIRLIYHLYAMFYKGWNASQIADKTAGRNIFVLTIFEGLELLGLDKDSKWRDLSSNYLVDAIRKLIEKLTKILRNTTKSLIKSLLPAPFSCTRFTRDNRIGWPHLNFDYYEINCACGYRRRVVKTVIDPVTWETLEEEGPEFCFNRGTNALANPRVASYYSAGEPVLPVVKREGVGEILVRGVTIQMHYDHNKILATDNWQVPFQAVTKIFTDYQGIGYQEAYLGTQPNYKALVKRSSVTITKEGLKFIRCKKGIAYTTNLNLTHIQKLVQVCRMNELQEGVIPETLDGDTWINYMAIIEDVGATKPSLERESYPKPYEEDPLEGPSVIVETGDVDITKVGVNQQSSSSGTVFQVVEKIYTKLVNTNVIKIGFKEGCFPGPTKNVNSLNEHIEDKDSKPYIFICSSDKAMSNRVKTARNIKKLNTNSAIVARNLAREGKLIIIVLGEKYHEDIYKHADFKGTFLDRKALEALSKAKPVKKNMTRREAQYLLEKKLSEDIEVPEWLGSEKPMFLDVTKSGETYHLLGDLNHLKAQAEQLGAKATTTINKVGKTYTMNLSTWWESERTPTFRPLFQELLLRCRPCTREEYKSCHFVGATQLAGGNWKPVAPVVHLGTIPAKREKCLPYEAYISLKNMVENLKIENPGVCKKKHQWLLNKIKKQGELGLKNLVSPGSVGGSRGYRKKEFNIYNKQITSTMLAVGIKPEKFPVVRAQTSKREFHQAIREKIDKLPNPQNRDLHKELKEIFDSVCAVKDLKHTYEEVSWDVLTVGINRKGAAGYFEKKNVGEIIDTDRRGVEKLIKVMKTGGPIDYYETAIPKNEKRAVVDDWLEGDFVEEKKPRVIQYPEAKMRLAITKVMYNWVKQKPVVIPGYEGKTPLFKVFDKVFDEWKQLRDPVAVSFDTKAWDTQVTPEDLQLISEIQKYYFKPKYHKFIETLTAEMKEVPVVCQDGEVYIRLGQRGSGQPDTSAGNSMLNVLTMIYAFCKSNDIPYKAFRRVAKIHVCGDDGFLITERRLGENFAAMGPQILMEAGKPQKLVGEMGLKLAYKFQDIEFCSHTPIQVRWDDNTTSYLPGRDTATILAKMCTRLDSAGERGTSSYELAVVFSFLLMYSWNPIVRRICLLVMATIGVKDPDKSGTIFTFSGDPLGAYKEVIGHRLGQLKQTEFSKLASCNLSMSLLGIYSRHTSKRIIEDCVKIGTLNRQSPVNADRLIAKKTGFVYEPSRGSVRVGKHYEELELDKWKKKTPLIEGAERYIPGPIKTFILKRLKVLQMIGLKFF</sequence>
<dbReference type="GO" id="GO:0039694">
    <property type="term" value="P:viral RNA genome replication"/>
    <property type="evidence" value="ECO:0007669"/>
    <property type="project" value="InterPro"/>
</dbReference>
<keyword evidence="24 51" id="KW-0788">Thiol protease</keyword>
<dbReference type="GO" id="GO:0046718">
    <property type="term" value="P:symbiont entry into host cell"/>
    <property type="evidence" value="ECO:0007669"/>
    <property type="project" value="UniProtKB-KW"/>
</dbReference>
<keyword evidence="25 50" id="KW-0720">Serine protease</keyword>
<dbReference type="GO" id="GO:0019082">
    <property type="term" value="P:viral protein processing"/>
    <property type="evidence" value="ECO:0007669"/>
    <property type="project" value="UniProtKB-UniRule"/>
</dbReference>
<dbReference type="InterPro" id="IPR001650">
    <property type="entry name" value="Helicase_C-like"/>
</dbReference>
<dbReference type="Proteomes" id="UP000208066">
    <property type="component" value="Segment"/>
</dbReference>
<evidence type="ECO:0000256" key="41">
    <source>
        <dbReference type="ARBA" id="ARBA00023296"/>
    </source>
</evidence>
<dbReference type="InterPro" id="IPR042542">
    <property type="entry name" value="Peptidase_C53_interaction"/>
</dbReference>
<reference evidence="60 61" key="1">
    <citation type="journal article" date="2017" name="Emerg. Infect. Dis.">
        <title>Novel Pestivirus Species in Pigs, Austria, 2015.</title>
        <authorList>
            <person name="Lamp B."/>
            <person name="Schwarz L."/>
            <person name="Hogler S."/>
            <person name="Riedel C."/>
            <person name="Sinn L."/>
            <person name="Rebel-Bauder B."/>
            <person name="Weissenbock H."/>
            <person name="Ladinig A."/>
            <person name="Rumenapf T."/>
        </authorList>
    </citation>
    <scope>NUCLEOTIDE SEQUENCE [LARGE SCALE GENOMIC DNA]</scope>
    <source>
        <strain evidence="60 61">Austria1</strain>
    </source>
</reference>
<feature type="transmembrane region" description="Helical" evidence="53">
    <location>
        <begin position="1262"/>
        <end position="1282"/>
    </location>
</feature>
<feature type="transmembrane region" description="Helical" evidence="53">
    <location>
        <begin position="1302"/>
        <end position="1321"/>
    </location>
</feature>
<evidence type="ECO:0000256" key="32">
    <source>
        <dbReference type="ARBA" id="ARBA00023039"/>
    </source>
</evidence>
<dbReference type="GO" id="GO:0003724">
    <property type="term" value="F:RNA helicase activity"/>
    <property type="evidence" value="ECO:0007669"/>
    <property type="project" value="UniProtKB-EC"/>
</dbReference>
<dbReference type="SMART" id="SM00487">
    <property type="entry name" value="DEXDc"/>
    <property type="match status" value="1"/>
</dbReference>
<feature type="active site" description="Charge relay system; for serine protease NS3 activity" evidence="50">
    <location>
        <position position="1771"/>
    </location>
</feature>
<comment type="subunit">
    <text evidence="47">Homodimer; disulfide-linked. Heterodimer with E1; disulfide-linked.</text>
</comment>
<evidence type="ECO:0000256" key="42">
    <source>
        <dbReference type="ARBA" id="ARBA00023303"/>
    </source>
</evidence>
<dbReference type="Pfam" id="PF16329">
    <property type="entry name" value="Pestivirus_E2"/>
    <property type="match status" value="1"/>
</dbReference>
<proteinExistence type="inferred from homology"/>
<dbReference type="RefSeq" id="YP_009407716.1">
    <property type="nucleotide sequence ID" value="NC_035432.1"/>
</dbReference>
<dbReference type="SUPFAM" id="SSF55895">
    <property type="entry name" value="Ribonuclease Rh-like"/>
    <property type="match status" value="1"/>
</dbReference>
<evidence type="ECO:0000256" key="6">
    <source>
        <dbReference type="ARBA" id="ARBA00020107"/>
    </source>
</evidence>
<evidence type="ECO:0000256" key="38">
    <source>
        <dbReference type="ARBA" id="ARBA00023180"/>
    </source>
</evidence>
<evidence type="ECO:0000256" key="43">
    <source>
        <dbReference type="ARBA" id="ARBA00023574"/>
    </source>
</evidence>
<dbReference type="GO" id="GO:0005524">
    <property type="term" value="F:ATP binding"/>
    <property type="evidence" value="ECO:0007669"/>
    <property type="project" value="UniProtKB-KW"/>
</dbReference>
<dbReference type="InterPro" id="IPR042309">
    <property type="entry name" value="Pestivirus_E2_A"/>
</dbReference>
<name>A0A1Z3MI02_9FLAV</name>
<dbReference type="Gene3D" id="3.40.50.300">
    <property type="entry name" value="P-loop containing nucleotide triphosphate hydrolases"/>
    <property type="match status" value="2"/>
</dbReference>
<dbReference type="GO" id="GO:0039520">
    <property type="term" value="P:symbiont-mediated activation of host autophagy"/>
    <property type="evidence" value="ECO:0007669"/>
    <property type="project" value="UniProtKB-KW"/>
</dbReference>
<evidence type="ECO:0000256" key="53">
    <source>
        <dbReference type="SAM" id="Phobius"/>
    </source>
</evidence>
<accession>A0A1Z3MI02</accession>
<evidence type="ECO:0000259" key="57">
    <source>
        <dbReference type="PROSITE" id="PS51535"/>
    </source>
</evidence>
<evidence type="ECO:0000256" key="12">
    <source>
        <dbReference type="ARBA" id="ARBA00022581"/>
    </source>
</evidence>
<keyword evidence="42" id="KW-0407">Ion channel</keyword>
<comment type="subcellular location">
    <subcellularLocation>
        <location evidence="2">Host cytoplasm</location>
    </subcellularLocation>
    <subcellularLocation>
        <location evidence="3">Host membrane</location>
        <topology evidence="3">Peripheral membrane protein</topology>
    </subcellularLocation>
    <subcellularLocation>
        <location evidence="4">Virion membrane</location>
        <topology evidence="4">Peripheral membrane protein</topology>
    </subcellularLocation>
</comment>
<evidence type="ECO:0000256" key="52">
    <source>
        <dbReference type="SAM" id="MobiDB-lite"/>
    </source>
</evidence>
<dbReference type="GO" id="GO:0030430">
    <property type="term" value="C:host cell cytoplasm"/>
    <property type="evidence" value="ECO:0007669"/>
    <property type="project" value="UniProtKB-SubCell"/>
</dbReference>
<keyword evidence="30" id="KW-0693">Viral RNA replication</keyword>
<dbReference type="InterPro" id="IPR033130">
    <property type="entry name" value="RNase_T2_His_AS_2"/>
</dbReference>
<dbReference type="InterPro" id="IPR032521">
    <property type="entry name" value="Pestivirus_E2"/>
</dbReference>
<feature type="transmembrane region" description="Helical" evidence="53">
    <location>
        <begin position="1230"/>
        <end position="1250"/>
    </location>
</feature>
<feature type="domain" description="Helicase C-terminal" evidence="56">
    <location>
        <begin position="1992"/>
        <end position="2162"/>
    </location>
</feature>
<feature type="active site" description="For N-terminal protease activity" evidence="51">
    <location>
        <position position="65"/>
    </location>
</feature>
<evidence type="ECO:0000313" key="60">
    <source>
        <dbReference type="EMBL" id="ASD34121.1"/>
    </source>
</evidence>
<keyword evidence="41" id="KW-1160">Virus entry into host cell</keyword>
<evidence type="ECO:0000256" key="44">
    <source>
        <dbReference type="ARBA" id="ARBA00023576"/>
    </source>
</evidence>
<evidence type="ECO:0000256" key="22">
    <source>
        <dbReference type="ARBA" id="ARBA00022804"/>
    </source>
</evidence>
<evidence type="ECO:0000256" key="17">
    <source>
        <dbReference type="ARBA" id="ARBA00022692"/>
    </source>
</evidence>
<evidence type="ECO:0000256" key="4">
    <source>
        <dbReference type="ARBA" id="ARBA00004650"/>
    </source>
</evidence>
<evidence type="ECO:0000256" key="3">
    <source>
        <dbReference type="ARBA" id="ARBA00004242"/>
    </source>
</evidence>
<dbReference type="PROSITE" id="PS51192">
    <property type="entry name" value="HELICASE_ATP_BIND_1"/>
    <property type="match status" value="1"/>
</dbReference>
<dbReference type="CDD" id="cd23201">
    <property type="entry name" value="Pestivirus_RdRp"/>
    <property type="match status" value="1"/>
</dbReference>
<keyword evidence="33" id="KW-1072">Activation of host autophagy by virus</keyword>
<keyword evidence="7" id="KW-0813">Transport</keyword>
<dbReference type="PROSITE" id="PS51876">
    <property type="entry name" value="PV_NPRO"/>
    <property type="match status" value="1"/>
</dbReference>
<feature type="active site" description="For N-terminal protease activity" evidence="51">
    <location>
        <position position="85"/>
    </location>
</feature>
<comment type="function">
    <text evidence="45">Leader cysteine autoprotease that cleaves itself from the nascent polyprotein during translation of the viral mRNA. Once released, plays a role in the inhibition of host innate immune response by interacting with host IRF3 and inducing its proteasomal degradation.</text>
</comment>
<dbReference type="InterPro" id="IPR008751">
    <property type="entry name" value="Peptidase_C53"/>
</dbReference>
<feature type="transmembrane region" description="Helical" evidence="53">
    <location>
        <begin position="1376"/>
        <end position="1394"/>
    </location>
</feature>
<dbReference type="PRINTS" id="PR00729">
    <property type="entry name" value="CDVENDOPTASE"/>
</dbReference>
<dbReference type="Pfam" id="PF00998">
    <property type="entry name" value="RdRP_3"/>
    <property type="match status" value="1"/>
</dbReference>
<evidence type="ECO:0000256" key="27">
    <source>
        <dbReference type="ARBA" id="ARBA00022844"/>
    </source>
</evidence>
<dbReference type="GO" id="GO:0033897">
    <property type="term" value="F:ribonuclease T2 activity"/>
    <property type="evidence" value="ECO:0007669"/>
    <property type="project" value="InterPro"/>
</dbReference>
<keyword evidence="28" id="KW-1043">Host membrane</keyword>
<feature type="site" description="Cleavage; by autolysis" evidence="51">
    <location>
        <begin position="182"/>
        <end position="183"/>
    </location>
</feature>
<comment type="function">
    <text evidence="46">Packages viral RNA to form a viral nucleocapsid and thereby protects viral RNA. Also plays a role in transcription regulation. Protects the incoming virus against IFN-induced effectors.</text>
</comment>
<keyword evidence="32" id="KW-1182">Viral ion channel</keyword>
<evidence type="ECO:0000256" key="1">
    <source>
        <dbReference type="ARBA" id="ARBA00001160"/>
    </source>
</evidence>
<evidence type="ECO:0000256" key="45">
    <source>
        <dbReference type="ARBA" id="ARBA00023578"/>
    </source>
</evidence>
<feature type="transmembrane region" description="Helical" evidence="53">
    <location>
        <begin position="1159"/>
        <end position="1176"/>
    </location>
</feature>
<keyword evidence="16" id="KW-0808">Transferase</keyword>
<feature type="region of interest" description="Disordered" evidence="52">
    <location>
        <begin position="237"/>
        <end position="257"/>
    </location>
</feature>
<evidence type="ECO:0000256" key="49">
    <source>
        <dbReference type="ARBA" id="ARBA00047984"/>
    </source>
</evidence>
<dbReference type="GO" id="GO:0005525">
    <property type="term" value="F:GTP binding"/>
    <property type="evidence" value="ECO:0007669"/>
    <property type="project" value="UniProtKB-KW"/>
</dbReference>
<dbReference type="Gene3D" id="2.30.140.40">
    <property type="entry name" value="Pestivirus Npro endopeptidase C53, interaction domain"/>
    <property type="match status" value="1"/>
</dbReference>
<dbReference type="GO" id="GO:0070008">
    <property type="term" value="F:serine-type exopeptidase activity"/>
    <property type="evidence" value="ECO:0007669"/>
    <property type="project" value="InterPro"/>
</dbReference>
<evidence type="ECO:0000256" key="18">
    <source>
        <dbReference type="ARBA" id="ARBA00022695"/>
    </source>
</evidence>
<evidence type="ECO:0000256" key="8">
    <source>
        <dbReference type="ARBA" id="ARBA00022482"/>
    </source>
</evidence>
<dbReference type="GO" id="GO:0015267">
    <property type="term" value="F:channel activity"/>
    <property type="evidence" value="ECO:0007669"/>
    <property type="project" value="UniProtKB-KW"/>
</dbReference>
<dbReference type="SUPFAM" id="SSF52540">
    <property type="entry name" value="P-loop containing nucleoside triphosphate hydrolases"/>
    <property type="match status" value="1"/>
</dbReference>
<keyword evidence="36 53" id="KW-0472">Membrane</keyword>
<keyword evidence="61" id="KW-1185">Reference proteome</keyword>
<dbReference type="PROSITE" id="PS51194">
    <property type="entry name" value="HELICASE_CTER"/>
    <property type="match status" value="1"/>
</dbReference>
<keyword evidence="17 53" id="KW-0812">Transmembrane</keyword>
<dbReference type="Gene3D" id="2.60.40.3000">
    <property type="entry name" value="Pestivirus envelope glycoprotein E2, domain B"/>
    <property type="match status" value="1"/>
</dbReference>
<dbReference type="InterPro" id="IPR027417">
    <property type="entry name" value="P-loop_NTPase"/>
</dbReference>
<dbReference type="Gene3D" id="2.60.320.20">
    <property type="entry name" value="Pestivirus envelope glycoprotein E2, domain A"/>
    <property type="match status" value="1"/>
</dbReference>
<dbReference type="Pfam" id="PF05578">
    <property type="entry name" value="Peptidase_S31"/>
    <property type="match status" value="1"/>
</dbReference>
<dbReference type="PROSITE" id="PS00531">
    <property type="entry name" value="RNASE_T2_2"/>
    <property type="match status" value="1"/>
</dbReference>
<keyword evidence="14 51" id="KW-1090">Inhibition of host innate immune response by virus</keyword>
<feature type="active site" description="Charge relay system; for serine protease NS3 activity" evidence="50">
    <location>
        <position position="1677"/>
    </location>
</feature>
<protein>
    <recommendedName>
        <fullName evidence="6">Genome polyprotein</fullName>
    </recommendedName>
</protein>
<evidence type="ECO:0000256" key="34">
    <source>
        <dbReference type="ARBA" id="ARBA00023065"/>
    </source>
</evidence>
<dbReference type="GO" id="GO:0017111">
    <property type="term" value="F:ribonucleoside triphosphate phosphatase activity"/>
    <property type="evidence" value="ECO:0007669"/>
    <property type="project" value="UniProtKB-EC"/>
</dbReference>
<dbReference type="GO" id="GO:0019062">
    <property type="term" value="P:virion attachment to host cell"/>
    <property type="evidence" value="ECO:0007669"/>
    <property type="project" value="UniProtKB-KW"/>
</dbReference>
<evidence type="ECO:0000256" key="20">
    <source>
        <dbReference type="ARBA" id="ARBA00022741"/>
    </source>
</evidence>
<dbReference type="PANTHER" id="PTHR18934">
    <property type="entry name" value="ATP-DEPENDENT RNA HELICASE"/>
    <property type="match status" value="1"/>
</dbReference>
<evidence type="ECO:0000256" key="21">
    <source>
        <dbReference type="ARBA" id="ARBA00022801"/>
    </source>
</evidence>
<keyword evidence="20" id="KW-0547">Nucleotide-binding</keyword>
<keyword evidence="18" id="KW-0548">Nucleotidyltransferase</keyword>
<dbReference type="GO" id="GO:0004197">
    <property type="term" value="F:cysteine-type endopeptidase activity"/>
    <property type="evidence" value="ECO:0007669"/>
    <property type="project" value="UniProtKB-UniRule"/>
</dbReference>
<evidence type="ECO:0000256" key="23">
    <source>
        <dbReference type="ARBA" id="ARBA00022806"/>
    </source>
</evidence>
<dbReference type="InterPro" id="IPR000280">
    <property type="entry name" value="Pestivirus_NS3_S31"/>
</dbReference>
<evidence type="ECO:0000256" key="16">
    <source>
        <dbReference type="ARBA" id="ARBA00022679"/>
    </source>
</evidence>
<evidence type="ECO:0000256" key="35">
    <source>
        <dbReference type="ARBA" id="ARBA00023134"/>
    </source>
</evidence>
<feature type="domain" description="Helicase ATP-binding" evidence="55">
    <location>
        <begin position="1821"/>
        <end position="1979"/>
    </location>
</feature>
<evidence type="ECO:0000259" key="59">
    <source>
        <dbReference type="PROSITE" id="PS51876"/>
    </source>
</evidence>
<dbReference type="Pfam" id="PF00271">
    <property type="entry name" value="Helicase_C"/>
    <property type="match status" value="1"/>
</dbReference>
<feature type="domain" description="RdRp catalytic" evidence="54">
    <location>
        <begin position="3542"/>
        <end position="3665"/>
    </location>
</feature>
<evidence type="ECO:0000256" key="47">
    <source>
        <dbReference type="ARBA" id="ARBA00046377"/>
    </source>
</evidence>
<keyword evidence="23" id="KW-0347">Helicase</keyword>
<dbReference type="InterPro" id="IPR036430">
    <property type="entry name" value="RNase_T2-like_sf"/>
</dbReference>
<keyword evidence="19" id="KW-0540">Nuclease</keyword>
<evidence type="ECO:0000256" key="26">
    <source>
        <dbReference type="ARBA" id="ARBA00022840"/>
    </source>
</evidence>
<dbReference type="GO" id="GO:0055036">
    <property type="term" value="C:virion membrane"/>
    <property type="evidence" value="ECO:0007669"/>
    <property type="project" value="UniProtKB-SubCell"/>
</dbReference>
<dbReference type="InterPro" id="IPR021824">
    <property type="entry name" value="Capsid-C_pestivirus"/>
</dbReference>
<evidence type="ECO:0000256" key="10">
    <source>
        <dbReference type="ARBA" id="ARBA00022506"/>
    </source>
</evidence>
<dbReference type="SMART" id="SM00490">
    <property type="entry name" value="HELICc"/>
    <property type="match status" value="1"/>
</dbReference>
<evidence type="ECO:0000256" key="30">
    <source>
        <dbReference type="ARBA" id="ARBA00022953"/>
    </source>
</evidence>
<feature type="transmembrane region" description="Helical" evidence="53">
    <location>
        <begin position="1046"/>
        <end position="1067"/>
    </location>
</feature>
<comment type="similarity">
    <text evidence="5">Belongs to the pestivirus polyprotein family.</text>
</comment>
<dbReference type="GO" id="GO:0034220">
    <property type="term" value="P:monoatomic ion transmembrane transport"/>
    <property type="evidence" value="ECO:0007669"/>
    <property type="project" value="UniProtKB-KW"/>
</dbReference>
<evidence type="ECO:0000256" key="25">
    <source>
        <dbReference type="ARBA" id="ARBA00022825"/>
    </source>
</evidence>
<evidence type="ECO:0000256" key="9">
    <source>
        <dbReference type="ARBA" id="ARBA00022484"/>
    </source>
</evidence>
<dbReference type="InterPro" id="IPR042311">
    <property type="entry name" value="Pestivirus_E2_D"/>
</dbReference>
<keyword evidence="27" id="KW-0946">Virion</keyword>
<keyword evidence="11" id="KW-1170">Fusion of virus membrane with host endosomal membrane</keyword>
<dbReference type="GeneID" id="33409088"/>
<evidence type="ECO:0000256" key="48">
    <source>
        <dbReference type="ARBA" id="ARBA00047631"/>
    </source>
</evidence>
<dbReference type="KEGG" id="vg:33409088"/>
<evidence type="ECO:0000256" key="51">
    <source>
        <dbReference type="PROSITE-ProRule" id="PRU01224"/>
    </source>
</evidence>
<dbReference type="Gene3D" id="2.60.40.4200">
    <property type="entry name" value="Pestivirus envelope glycoprotein E2, C-terminal domain"/>
    <property type="match status" value="1"/>
</dbReference>
<keyword evidence="34" id="KW-0406">Ion transport</keyword>
<evidence type="ECO:0000256" key="7">
    <source>
        <dbReference type="ARBA" id="ARBA00022448"/>
    </source>
</evidence>